<dbReference type="OrthoDB" id="2959108at2759"/>
<gene>
    <name evidence="2" type="ORF">DFP72DRAFT_987673</name>
</gene>
<dbReference type="PANTHER" id="PTHR11081:SF75">
    <property type="entry name" value="ENDONUCLEASE, PUTATIVE (AFU_ORTHOLOGUE AFUA_3G13260)-RELATED"/>
    <property type="match status" value="1"/>
</dbReference>
<dbReference type="PRINTS" id="PR00853">
    <property type="entry name" value="XPGRADSUPER"/>
</dbReference>
<dbReference type="CDD" id="cd09870">
    <property type="entry name" value="PIN_YEN1"/>
    <property type="match status" value="1"/>
</dbReference>
<name>A0A8H6I9J7_9AGAR</name>
<evidence type="ECO:0000313" key="2">
    <source>
        <dbReference type="EMBL" id="KAF6761445.1"/>
    </source>
</evidence>
<dbReference type="Pfam" id="PF00867">
    <property type="entry name" value="XPG_I"/>
    <property type="match status" value="1"/>
</dbReference>
<dbReference type="SUPFAM" id="SSF88723">
    <property type="entry name" value="PIN domain-like"/>
    <property type="match status" value="1"/>
</dbReference>
<dbReference type="Gene3D" id="3.40.50.1010">
    <property type="entry name" value="5'-nuclease"/>
    <property type="match status" value="2"/>
</dbReference>
<protein>
    <submittedName>
        <fullName evidence="2">PIN domain-like protein</fullName>
    </submittedName>
</protein>
<dbReference type="Proteomes" id="UP000521943">
    <property type="component" value="Unassembled WGS sequence"/>
</dbReference>
<sequence length="245" mass="26951">MGIDGLWTAKLRSFMELITMEALARLEKGEGLPIIGVDASPLMFQAQGTAIRGRNRGGSRARLGQHTEYKFLFTLLEQWVRMPVIIHVVFDGPHRPPKKWGRTVRAQAQQQHYLTGGFRELVESFGFSSSMARTAPGEAEAELALMNFEGHIDYVLTPDSDIFLFGALHRVEVYTPDSLQKLDSGALSQAGILFLAVVAGGDYDPGGCQSSFAACLPFLTNHCDGHSTKAGLVGCQARWHQYKHS</sequence>
<reference evidence="2 3" key="1">
    <citation type="submission" date="2020-07" db="EMBL/GenBank/DDBJ databases">
        <title>Comparative genomics of pyrophilous fungi reveals a link between fire events and developmental genes.</title>
        <authorList>
            <consortium name="DOE Joint Genome Institute"/>
            <person name="Steindorff A.S."/>
            <person name="Carver A."/>
            <person name="Calhoun S."/>
            <person name="Stillman K."/>
            <person name="Liu H."/>
            <person name="Lipzen A."/>
            <person name="Pangilinan J."/>
            <person name="Labutti K."/>
            <person name="Bruns T.D."/>
            <person name="Grigoriev I.V."/>
        </authorList>
    </citation>
    <scope>NUCLEOTIDE SEQUENCE [LARGE SCALE GENOMIC DNA]</scope>
    <source>
        <strain evidence="2 3">CBS 144469</strain>
    </source>
</reference>
<dbReference type="AlphaFoldDB" id="A0A8H6I9J7"/>
<evidence type="ECO:0000259" key="1">
    <source>
        <dbReference type="Pfam" id="PF00867"/>
    </source>
</evidence>
<dbReference type="InterPro" id="IPR006084">
    <property type="entry name" value="XPG/Rad2"/>
</dbReference>
<keyword evidence="3" id="KW-1185">Reference proteome</keyword>
<organism evidence="2 3">
    <name type="scientific">Ephemerocybe angulata</name>
    <dbReference type="NCBI Taxonomy" id="980116"/>
    <lineage>
        <taxon>Eukaryota</taxon>
        <taxon>Fungi</taxon>
        <taxon>Dikarya</taxon>
        <taxon>Basidiomycota</taxon>
        <taxon>Agaricomycotina</taxon>
        <taxon>Agaricomycetes</taxon>
        <taxon>Agaricomycetidae</taxon>
        <taxon>Agaricales</taxon>
        <taxon>Agaricineae</taxon>
        <taxon>Psathyrellaceae</taxon>
        <taxon>Ephemerocybe</taxon>
    </lineage>
</organism>
<dbReference type="InterPro" id="IPR029060">
    <property type="entry name" value="PIN-like_dom_sf"/>
</dbReference>
<dbReference type="PANTHER" id="PTHR11081">
    <property type="entry name" value="FLAP ENDONUCLEASE FAMILY MEMBER"/>
    <property type="match status" value="1"/>
</dbReference>
<comment type="caution">
    <text evidence="2">The sequence shown here is derived from an EMBL/GenBank/DDBJ whole genome shotgun (WGS) entry which is preliminary data.</text>
</comment>
<evidence type="ECO:0000313" key="3">
    <source>
        <dbReference type="Proteomes" id="UP000521943"/>
    </source>
</evidence>
<dbReference type="InterPro" id="IPR006086">
    <property type="entry name" value="XPG-I_dom"/>
</dbReference>
<accession>A0A8H6I9J7</accession>
<dbReference type="GO" id="GO:0017108">
    <property type="term" value="F:5'-flap endonuclease activity"/>
    <property type="evidence" value="ECO:0007669"/>
    <property type="project" value="TreeGrafter"/>
</dbReference>
<dbReference type="EMBL" id="JACGCI010000009">
    <property type="protein sequence ID" value="KAF6761445.1"/>
    <property type="molecule type" value="Genomic_DNA"/>
</dbReference>
<dbReference type="GO" id="GO:0006974">
    <property type="term" value="P:DNA damage response"/>
    <property type="evidence" value="ECO:0007669"/>
    <property type="project" value="UniProtKB-ARBA"/>
</dbReference>
<feature type="domain" description="XPG-I" evidence="1">
    <location>
        <begin position="134"/>
        <end position="175"/>
    </location>
</feature>
<proteinExistence type="predicted"/>